<dbReference type="GO" id="GO:0004674">
    <property type="term" value="F:protein serine/threonine kinase activity"/>
    <property type="evidence" value="ECO:0007669"/>
    <property type="project" value="UniProtKB-KW"/>
</dbReference>
<evidence type="ECO:0000313" key="2">
    <source>
        <dbReference type="Proteomes" id="UP000001683"/>
    </source>
</evidence>
<dbReference type="KEGG" id="nth:Nther_0339"/>
<keyword evidence="1" id="KW-0808">Transferase</keyword>
<reference evidence="1 2" key="1">
    <citation type="submission" date="2008-04" db="EMBL/GenBank/DDBJ databases">
        <title>Complete sequence of chromosome of Natranaerobius thermophilus JW/NM-WN-LF.</title>
        <authorList>
            <consortium name="US DOE Joint Genome Institute"/>
            <person name="Copeland A."/>
            <person name="Lucas S."/>
            <person name="Lapidus A."/>
            <person name="Glavina del Rio T."/>
            <person name="Dalin E."/>
            <person name="Tice H."/>
            <person name="Bruce D."/>
            <person name="Goodwin L."/>
            <person name="Pitluck S."/>
            <person name="Chertkov O."/>
            <person name="Brettin T."/>
            <person name="Detter J.C."/>
            <person name="Han C."/>
            <person name="Kuske C.R."/>
            <person name="Schmutz J."/>
            <person name="Larimer F."/>
            <person name="Land M."/>
            <person name="Hauser L."/>
            <person name="Kyrpides N."/>
            <person name="Lykidis A."/>
            <person name="Mesbah N.M."/>
            <person name="Wiegel J."/>
        </authorList>
    </citation>
    <scope>NUCLEOTIDE SEQUENCE [LARGE SCALE GENOMIC DNA]</scope>
    <source>
        <strain evidence="2">ATCC BAA-1301 / DSM 18059 / JW/NM-WN-LF</strain>
    </source>
</reference>
<dbReference type="HOGENOM" id="CLU_1184027_0_0_9"/>
<dbReference type="OrthoDB" id="1806262at2"/>
<gene>
    <name evidence="1" type="ordered locus">Nther_0339</name>
</gene>
<dbReference type="Gene3D" id="1.10.510.10">
    <property type="entry name" value="Transferase(Phosphotransferase) domain 1"/>
    <property type="match status" value="1"/>
</dbReference>
<accession>B2A5A2</accession>
<name>B2A5A2_NATTJ</name>
<organism evidence="1 2">
    <name type="scientific">Natranaerobius thermophilus (strain ATCC BAA-1301 / DSM 18059 / JW/NM-WN-LF)</name>
    <dbReference type="NCBI Taxonomy" id="457570"/>
    <lineage>
        <taxon>Bacteria</taxon>
        <taxon>Bacillati</taxon>
        <taxon>Bacillota</taxon>
        <taxon>Clostridia</taxon>
        <taxon>Natranaerobiales</taxon>
        <taxon>Natranaerobiaceae</taxon>
        <taxon>Natranaerobius</taxon>
    </lineage>
</organism>
<sequence>MVLPDNFIKNWQIKDYDFVQQFKSKKNQVLKLKVITKNNEEHFLVCKSFTNYRKYYQELSTLNKLSKIDAPVPRLLYSSNKIIITEYIDGFLLVDELFKGGNSLINELGKTLERVYNALAVDSYKNNVILGDMNLRNFIIDKNKNKIYRLDFESVEKGHLSKDIGKLCAFCISYDPPFTDYKLNLTKELFDYFKNRFLLSSSFITNEVLIELSNIEKRREIVVPEKVKYNIYKW</sequence>
<dbReference type="InterPro" id="IPR011009">
    <property type="entry name" value="Kinase-like_dom_sf"/>
</dbReference>
<keyword evidence="2" id="KW-1185">Reference proteome</keyword>
<dbReference type="Proteomes" id="UP000001683">
    <property type="component" value="Chromosome"/>
</dbReference>
<keyword evidence="1" id="KW-0418">Kinase</keyword>
<reference evidence="1 2" key="2">
    <citation type="journal article" date="2011" name="J. Bacteriol.">
        <title>Complete genome sequence of the anaerobic, halophilic alkalithermophile Natranaerobius thermophilus JW/NM-WN-LF.</title>
        <authorList>
            <person name="Zhao B."/>
            <person name="Mesbah N.M."/>
            <person name="Dalin E."/>
            <person name="Goodwin L."/>
            <person name="Nolan M."/>
            <person name="Pitluck S."/>
            <person name="Chertkov O."/>
            <person name="Brettin T.S."/>
            <person name="Han J."/>
            <person name="Larimer F.W."/>
            <person name="Land M.L."/>
            <person name="Hauser L."/>
            <person name="Kyrpides N."/>
            <person name="Wiegel J."/>
        </authorList>
    </citation>
    <scope>NUCLEOTIDE SEQUENCE [LARGE SCALE GENOMIC DNA]</scope>
    <source>
        <strain evidence="2">ATCC BAA-1301 / DSM 18059 / JW/NM-WN-LF</strain>
    </source>
</reference>
<protein>
    <submittedName>
        <fullName evidence="1">Mn2+-dependent serine/threonine protein kinase</fullName>
    </submittedName>
</protein>
<evidence type="ECO:0000313" key="1">
    <source>
        <dbReference type="EMBL" id="ACB83936.1"/>
    </source>
</evidence>
<keyword evidence="1" id="KW-0723">Serine/threonine-protein kinase</keyword>
<proteinExistence type="predicted"/>
<dbReference type="SUPFAM" id="SSF56112">
    <property type="entry name" value="Protein kinase-like (PK-like)"/>
    <property type="match status" value="1"/>
</dbReference>
<dbReference type="EMBL" id="CP001034">
    <property type="protein sequence ID" value="ACB83936.1"/>
    <property type="molecule type" value="Genomic_DNA"/>
</dbReference>
<dbReference type="STRING" id="457570.Nther_0339"/>
<dbReference type="AlphaFoldDB" id="B2A5A2"/>
<dbReference type="eggNOG" id="COG3642">
    <property type="taxonomic scope" value="Bacteria"/>
</dbReference>
<dbReference type="RefSeq" id="WP_012446824.1">
    <property type="nucleotide sequence ID" value="NC_010718.1"/>
</dbReference>
<dbReference type="InParanoid" id="B2A5A2"/>